<dbReference type="PANTHER" id="PTHR43135">
    <property type="entry name" value="ALPHA-D-RIBOSE 1-METHYLPHOSPHONATE 5-TRIPHOSPHATE DIPHOSPHATASE"/>
    <property type="match status" value="1"/>
</dbReference>
<dbReference type="InterPro" id="IPR051781">
    <property type="entry name" value="Metallo-dep_Hydrolase"/>
</dbReference>
<keyword evidence="1" id="KW-0614">Plasmid</keyword>
<protein>
    <submittedName>
        <fullName evidence="1">Alpha-D-ribose 1-methylphosphonate 5-triphosphate diphosphatase</fullName>
        <ecNumber evidence="1">3.6.1.63</ecNumber>
    </submittedName>
</protein>
<name>A0A5P9P9R2_9EURY</name>
<dbReference type="NCBIfam" id="NF011987">
    <property type="entry name" value="PRK15446.2-3"/>
    <property type="match status" value="1"/>
</dbReference>
<gene>
    <name evidence="1" type="ORF">GCU68_20335</name>
</gene>
<keyword evidence="1" id="KW-0378">Hydrolase</keyword>
<dbReference type="AlphaFoldDB" id="A0A5P9P9R2"/>
<accession>A0A5P9P9R2</accession>
<dbReference type="PIRSF" id="PIRSF038971">
    <property type="entry name" value="PhnM"/>
    <property type="match status" value="1"/>
</dbReference>
<dbReference type="EC" id="3.6.1.63" evidence="1"/>
<dbReference type="GeneID" id="42303410"/>
<dbReference type="Gene3D" id="3.20.20.140">
    <property type="entry name" value="Metal-dependent hydrolases"/>
    <property type="match status" value="1"/>
</dbReference>
<dbReference type="InterPro" id="IPR011059">
    <property type="entry name" value="Metal-dep_hydrolase_composite"/>
</dbReference>
<sequence length="393" mass="42025">MSAIESGAEDRLEAGTIAIENARIVTPDTVIDGLVRVDDGRITAIGDDVETAGVDVTIDADGEYVLPGLIDVHGDDVERQLYPRSSARVETPMAFSAADRANLAAGVTTKFHAIAFEDSPEEHRSTDLATELTELLADSSSLLVDHRVHARCEITESDAVDAVSRVLEAGHADIASVMCHVPGKGQFRDADRFMEYYENQEELSIKDATRLRDERAAVDAETLEDRIERIVDQSTAADVVVASHDDENPTEVEGLAEQGISISEYPITLEAARAAVDEGLTVAMGAPNLVRGGSQWGNLGTREAIDADVVDILCADYHPPSLLAAPFVETGEPLPKRVARVTANPADAAGLTDRGRIEPAARADLVVVDPDPTPTVSHALVGGEYVYRARGEQ</sequence>
<dbReference type="SUPFAM" id="SSF51338">
    <property type="entry name" value="Composite domain of metallo-dependent hydrolases"/>
    <property type="match status" value="1"/>
</dbReference>
<dbReference type="PANTHER" id="PTHR43135:SF3">
    <property type="entry name" value="ALPHA-D-RIBOSE 1-METHYLPHOSPHONATE 5-TRIPHOSPHATE DIPHOSPHATASE"/>
    <property type="match status" value="1"/>
</dbReference>
<dbReference type="KEGG" id="nas:GCU68_20335"/>
<dbReference type="InterPro" id="IPR032466">
    <property type="entry name" value="Metal_Hydrolase"/>
</dbReference>
<organism evidence="1 2">
    <name type="scientific">Natronorubrum aibiense</name>
    <dbReference type="NCBI Taxonomy" id="348826"/>
    <lineage>
        <taxon>Archaea</taxon>
        <taxon>Methanobacteriati</taxon>
        <taxon>Methanobacteriota</taxon>
        <taxon>Stenosarchaea group</taxon>
        <taxon>Halobacteria</taxon>
        <taxon>Halobacteriales</taxon>
        <taxon>Natrialbaceae</taxon>
        <taxon>Natronorubrum</taxon>
    </lineage>
</organism>
<dbReference type="GO" id="GO:0016810">
    <property type="term" value="F:hydrolase activity, acting on carbon-nitrogen (but not peptide) bonds"/>
    <property type="evidence" value="ECO:0007669"/>
    <property type="project" value="InterPro"/>
</dbReference>
<geneLocation type="plasmid" evidence="1 2">
    <name>unnamed2</name>
</geneLocation>
<dbReference type="SUPFAM" id="SSF51556">
    <property type="entry name" value="Metallo-dependent hydrolases"/>
    <property type="match status" value="1"/>
</dbReference>
<dbReference type="EMBL" id="CP045490">
    <property type="protein sequence ID" value="QFU84842.1"/>
    <property type="molecule type" value="Genomic_DNA"/>
</dbReference>
<keyword evidence="2" id="KW-1185">Reference proteome</keyword>
<dbReference type="NCBIfam" id="NF011990">
    <property type="entry name" value="PRK15446.2-6"/>
    <property type="match status" value="1"/>
</dbReference>
<dbReference type="Gene3D" id="2.30.40.10">
    <property type="entry name" value="Urease, subunit C, domain 1"/>
    <property type="match status" value="1"/>
</dbReference>
<dbReference type="GO" id="GO:0019700">
    <property type="term" value="P:organic phosphonate catabolic process"/>
    <property type="evidence" value="ECO:0007669"/>
    <property type="project" value="InterPro"/>
</dbReference>
<dbReference type="RefSeq" id="WP_152944401.1">
    <property type="nucleotide sequence ID" value="NZ_CP045490.1"/>
</dbReference>
<dbReference type="NCBIfam" id="NF011984">
    <property type="entry name" value="PRK15446.1-5"/>
    <property type="match status" value="1"/>
</dbReference>
<evidence type="ECO:0000313" key="2">
    <source>
        <dbReference type="Proteomes" id="UP000326170"/>
    </source>
</evidence>
<dbReference type="OrthoDB" id="8791at2157"/>
<dbReference type="InterPro" id="IPR012696">
    <property type="entry name" value="PhnM"/>
</dbReference>
<evidence type="ECO:0000313" key="1">
    <source>
        <dbReference type="EMBL" id="QFU84842.1"/>
    </source>
</evidence>
<reference evidence="1 2" key="1">
    <citation type="journal article" date="2007" name="Int. J. Syst. Evol. Microbiol.">
        <title>Natronorubrum sulfidifaciens sp. nov., an extremely haloalkaliphilic archaeon isolated from Aiding salt lake in Xin-Jiang, China.</title>
        <authorList>
            <person name="Cui H.L."/>
            <person name="Tohty D."/>
            <person name="Liu H.C."/>
            <person name="Liu S.J."/>
            <person name="Oren A."/>
            <person name="Zhou P.J."/>
        </authorList>
    </citation>
    <scope>NUCLEOTIDE SEQUENCE [LARGE SCALE GENOMIC DNA]</scope>
    <source>
        <strain evidence="1 2">7-3</strain>
        <plasmid evidence="1">unnamed2</plasmid>
    </source>
</reference>
<dbReference type="Proteomes" id="UP000326170">
    <property type="component" value="Plasmid unnamed2"/>
</dbReference>
<proteinExistence type="predicted"/>